<evidence type="ECO:0000256" key="6">
    <source>
        <dbReference type="ARBA" id="ARBA00022552"/>
    </source>
</evidence>
<evidence type="ECO:0000313" key="15">
    <source>
        <dbReference type="EMBL" id="PMS34554.1"/>
    </source>
</evidence>
<dbReference type="EC" id="2.1.1.193" evidence="3 12"/>
<protein>
    <recommendedName>
        <fullName evidence="4 12">Ribosomal RNA small subunit methyltransferase E</fullName>
        <ecNumber evidence="3 12">2.1.1.193</ecNumber>
    </recommendedName>
</protein>
<comment type="subcellular location">
    <subcellularLocation>
        <location evidence="1 12">Cytoplasm</location>
    </subcellularLocation>
</comment>
<reference evidence="15 16" key="1">
    <citation type="submission" date="2018-01" db="EMBL/GenBank/DDBJ databases">
        <title>Whole genome analyses suggest that Burkholderia sensu lato contains two further novel genera in the rhizoxinica-symbiotica group Mycetohabitans gen. nov., and Trinickia gen. nov.: implications for the evolution of diazotrophy and nodulation in the Burkholderiaceae.</title>
        <authorList>
            <person name="Estrada-de los Santos P."/>
            <person name="Palmer M."/>
            <person name="Chavez-Ramirez B."/>
            <person name="Beukes C."/>
            <person name="Steenkamp E.T."/>
            <person name="Hirsch A.M."/>
            <person name="Manyaka P."/>
            <person name="Maluk M."/>
            <person name="Lafos M."/>
            <person name="Crook M."/>
            <person name="Gross E."/>
            <person name="Simon M.F."/>
            <person name="Bueno dos Reis Junior F."/>
            <person name="Poole P.S."/>
            <person name="Venter S.N."/>
            <person name="James E.K."/>
        </authorList>
    </citation>
    <scope>NUCLEOTIDE SEQUENCE [LARGE SCALE GENOMIC DNA]</scope>
    <source>
        <strain evidence="15 16">JPY 581</strain>
    </source>
</reference>
<dbReference type="InterPro" id="IPR046887">
    <property type="entry name" value="RsmE_PUA-like"/>
</dbReference>
<evidence type="ECO:0000313" key="16">
    <source>
        <dbReference type="Proteomes" id="UP000235777"/>
    </source>
</evidence>
<dbReference type="Proteomes" id="UP000235777">
    <property type="component" value="Unassembled WGS sequence"/>
</dbReference>
<dbReference type="InterPro" id="IPR006700">
    <property type="entry name" value="RsmE"/>
</dbReference>
<gene>
    <name evidence="15" type="ORF">C0Z20_22980</name>
</gene>
<dbReference type="PIRSF" id="PIRSF015601">
    <property type="entry name" value="MTase_slr0722"/>
    <property type="match status" value="1"/>
</dbReference>
<keyword evidence="16" id="KW-1185">Reference proteome</keyword>
<comment type="function">
    <text evidence="10 12">Specifically methylates the N3 position of the uracil ring of uridine 1498 (m3U1498) in 16S rRNA. Acts on the fully assembled 30S ribosomal subunit.</text>
</comment>
<dbReference type="SUPFAM" id="SSF75217">
    <property type="entry name" value="alpha/beta knot"/>
    <property type="match status" value="1"/>
</dbReference>
<evidence type="ECO:0000256" key="10">
    <source>
        <dbReference type="ARBA" id="ARBA00025699"/>
    </source>
</evidence>
<keyword evidence="8 12" id="KW-0808">Transferase</keyword>
<dbReference type="OrthoDB" id="9815641at2"/>
<dbReference type="InterPro" id="IPR015947">
    <property type="entry name" value="PUA-like_sf"/>
</dbReference>
<comment type="similarity">
    <text evidence="2 12">Belongs to the RNA methyltransferase RsmE family.</text>
</comment>
<evidence type="ECO:0000256" key="12">
    <source>
        <dbReference type="PIRNR" id="PIRNR015601"/>
    </source>
</evidence>
<evidence type="ECO:0000256" key="5">
    <source>
        <dbReference type="ARBA" id="ARBA00022490"/>
    </source>
</evidence>
<evidence type="ECO:0000256" key="2">
    <source>
        <dbReference type="ARBA" id="ARBA00005528"/>
    </source>
</evidence>
<keyword evidence="6 12" id="KW-0698">rRNA processing</keyword>
<dbReference type="InterPro" id="IPR029028">
    <property type="entry name" value="Alpha/beta_knot_MTases"/>
</dbReference>
<evidence type="ECO:0000259" key="14">
    <source>
        <dbReference type="Pfam" id="PF20260"/>
    </source>
</evidence>
<dbReference type="InterPro" id="IPR029026">
    <property type="entry name" value="tRNA_m1G_MTases_N"/>
</dbReference>
<evidence type="ECO:0000256" key="4">
    <source>
        <dbReference type="ARBA" id="ARBA00013673"/>
    </source>
</evidence>
<evidence type="ECO:0000256" key="9">
    <source>
        <dbReference type="ARBA" id="ARBA00022691"/>
    </source>
</evidence>
<dbReference type="InterPro" id="IPR046886">
    <property type="entry name" value="RsmE_MTase_dom"/>
</dbReference>
<dbReference type="NCBIfam" id="TIGR00046">
    <property type="entry name" value="RsmE family RNA methyltransferase"/>
    <property type="match status" value="1"/>
</dbReference>
<accession>A0A2N7WYX9</accession>
<dbReference type="SUPFAM" id="SSF88697">
    <property type="entry name" value="PUA domain-like"/>
    <property type="match status" value="1"/>
</dbReference>
<dbReference type="RefSeq" id="WP_018439891.1">
    <property type="nucleotide sequence ID" value="NZ_KB890167.1"/>
</dbReference>
<feature type="domain" description="Ribosomal RNA small subunit methyltransferase E methyltransferase" evidence="13">
    <location>
        <begin position="72"/>
        <end position="239"/>
    </location>
</feature>
<feature type="domain" description="Ribosomal RNA small subunit methyltransferase E PUA-like" evidence="14">
    <location>
        <begin position="18"/>
        <end position="63"/>
    </location>
</feature>
<dbReference type="GO" id="GO:0005737">
    <property type="term" value="C:cytoplasm"/>
    <property type="evidence" value="ECO:0007669"/>
    <property type="project" value="UniProtKB-SubCell"/>
</dbReference>
<evidence type="ECO:0000259" key="13">
    <source>
        <dbReference type="Pfam" id="PF04452"/>
    </source>
</evidence>
<dbReference type="Pfam" id="PF20260">
    <property type="entry name" value="PUA_4"/>
    <property type="match status" value="1"/>
</dbReference>
<dbReference type="CDD" id="cd18084">
    <property type="entry name" value="RsmE-like"/>
    <property type="match status" value="1"/>
</dbReference>
<evidence type="ECO:0000256" key="1">
    <source>
        <dbReference type="ARBA" id="ARBA00004496"/>
    </source>
</evidence>
<keyword evidence="7 12" id="KW-0489">Methyltransferase</keyword>
<dbReference type="Gene3D" id="3.40.1280.10">
    <property type="match status" value="1"/>
</dbReference>
<dbReference type="EMBL" id="PNYC01000016">
    <property type="protein sequence ID" value="PMS34554.1"/>
    <property type="molecule type" value="Genomic_DNA"/>
</dbReference>
<dbReference type="GO" id="GO:0070042">
    <property type="term" value="F:rRNA (uridine-N3-)-methyltransferase activity"/>
    <property type="evidence" value="ECO:0007669"/>
    <property type="project" value="TreeGrafter"/>
</dbReference>
<dbReference type="NCBIfam" id="NF008692">
    <property type="entry name" value="PRK11713.1-5"/>
    <property type="match status" value="1"/>
</dbReference>
<evidence type="ECO:0000256" key="8">
    <source>
        <dbReference type="ARBA" id="ARBA00022679"/>
    </source>
</evidence>
<dbReference type="STRING" id="863227.GCA_000373005_01344"/>
<evidence type="ECO:0000256" key="7">
    <source>
        <dbReference type="ARBA" id="ARBA00022603"/>
    </source>
</evidence>
<comment type="catalytic activity">
    <reaction evidence="11 12">
        <text>uridine(1498) in 16S rRNA + S-adenosyl-L-methionine = N(3)-methyluridine(1498) in 16S rRNA + S-adenosyl-L-homocysteine + H(+)</text>
        <dbReference type="Rhea" id="RHEA:42920"/>
        <dbReference type="Rhea" id="RHEA-COMP:10283"/>
        <dbReference type="Rhea" id="RHEA-COMP:10284"/>
        <dbReference type="ChEBI" id="CHEBI:15378"/>
        <dbReference type="ChEBI" id="CHEBI:57856"/>
        <dbReference type="ChEBI" id="CHEBI:59789"/>
        <dbReference type="ChEBI" id="CHEBI:65315"/>
        <dbReference type="ChEBI" id="CHEBI:74502"/>
        <dbReference type="EC" id="2.1.1.193"/>
    </reaction>
</comment>
<dbReference type="Pfam" id="PF04452">
    <property type="entry name" value="Methyltrans_RNA"/>
    <property type="match status" value="1"/>
</dbReference>
<dbReference type="AlphaFoldDB" id="A0A2N7WYX9"/>
<dbReference type="Gene3D" id="2.40.240.20">
    <property type="entry name" value="Hypothetical PUA domain-like, domain 1"/>
    <property type="match status" value="1"/>
</dbReference>
<sequence length="246" mass="26037">MPRFFLDAAIHSGDVLTLPDDVARHVQVLRLNAGDTLTLFNGQGGQYAARLAEVGRRSAVVEVGEFSAVDVEPPYEITLAQGVAGGDKMDWLIEKAVELGAARFVPLATARSVVRLTGERAARRQAHWQALVQSACEQCGRNRVPAVEAPNEFMRWLEGLPAATAEGELRLMLSPRAQLPFAALPAAAPSAAVTLLIGPEGGLSPEEEDAAAARGFTALSLGPRLLRTETAGIAVLAALAARWGGW</sequence>
<organism evidence="15 16">
    <name type="scientific">Trinickia symbiotica</name>
    <dbReference type="NCBI Taxonomy" id="863227"/>
    <lineage>
        <taxon>Bacteria</taxon>
        <taxon>Pseudomonadati</taxon>
        <taxon>Pseudomonadota</taxon>
        <taxon>Betaproteobacteria</taxon>
        <taxon>Burkholderiales</taxon>
        <taxon>Burkholderiaceae</taxon>
        <taxon>Trinickia</taxon>
    </lineage>
</organism>
<evidence type="ECO:0000256" key="11">
    <source>
        <dbReference type="ARBA" id="ARBA00047944"/>
    </source>
</evidence>
<proteinExistence type="inferred from homology"/>
<name>A0A2N7WYX9_9BURK</name>
<dbReference type="PANTHER" id="PTHR30027:SF3">
    <property type="entry name" value="16S RRNA (URACIL(1498)-N(3))-METHYLTRANSFERASE"/>
    <property type="match status" value="1"/>
</dbReference>
<evidence type="ECO:0000256" key="3">
    <source>
        <dbReference type="ARBA" id="ARBA00012328"/>
    </source>
</evidence>
<keyword evidence="9 12" id="KW-0949">S-adenosyl-L-methionine</keyword>
<comment type="caution">
    <text evidence="15">The sequence shown here is derived from an EMBL/GenBank/DDBJ whole genome shotgun (WGS) entry which is preliminary data.</text>
</comment>
<dbReference type="PANTHER" id="PTHR30027">
    <property type="entry name" value="RIBOSOMAL RNA SMALL SUBUNIT METHYLTRANSFERASE E"/>
    <property type="match status" value="1"/>
</dbReference>
<dbReference type="GO" id="GO:0070475">
    <property type="term" value="P:rRNA base methylation"/>
    <property type="evidence" value="ECO:0007669"/>
    <property type="project" value="TreeGrafter"/>
</dbReference>
<keyword evidence="5 12" id="KW-0963">Cytoplasm</keyword>